<dbReference type="GO" id="GO:0016787">
    <property type="term" value="F:hydrolase activity"/>
    <property type="evidence" value="ECO:0007669"/>
    <property type="project" value="UniProtKB-KW"/>
</dbReference>
<keyword evidence="7" id="KW-0694">RNA-binding</keyword>
<dbReference type="GO" id="GO:0003723">
    <property type="term" value="F:RNA binding"/>
    <property type="evidence" value="ECO:0007669"/>
    <property type="project" value="UniProtKB-KW"/>
</dbReference>
<dbReference type="Gene3D" id="3.30.2310.20">
    <property type="entry name" value="RelE-like"/>
    <property type="match status" value="1"/>
</dbReference>
<gene>
    <name evidence="13" type="primary">yoeB</name>
    <name evidence="13" type="ORF">H1P_4400005</name>
</gene>
<evidence type="ECO:0000256" key="6">
    <source>
        <dbReference type="ARBA" id="ARBA00022801"/>
    </source>
</evidence>
<comment type="similarity">
    <text evidence="1">Belongs to the YoeB family.</text>
</comment>
<keyword evidence="6" id="KW-0378">Hydrolase</keyword>
<keyword evidence="5" id="KW-0255">Endonuclease</keyword>
<comment type="subunit">
    <text evidence="11">Forms a complex with YefM which inhibits its toxin activity.</text>
</comment>
<keyword evidence="14" id="KW-1185">Reference proteome</keyword>
<proteinExistence type="inferred from homology"/>
<dbReference type="InterPro" id="IPR009614">
    <property type="entry name" value="YoeB_toxin"/>
</dbReference>
<dbReference type="GO" id="GO:0006401">
    <property type="term" value="P:RNA catabolic process"/>
    <property type="evidence" value="ECO:0007669"/>
    <property type="project" value="InterPro"/>
</dbReference>
<organism evidence="13 14">
    <name type="scientific">Hyella patelloides LEGE 07179</name>
    <dbReference type="NCBI Taxonomy" id="945734"/>
    <lineage>
        <taxon>Bacteria</taxon>
        <taxon>Bacillati</taxon>
        <taxon>Cyanobacteriota</taxon>
        <taxon>Cyanophyceae</taxon>
        <taxon>Pleurocapsales</taxon>
        <taxon>Hyellaceae</taxon>
        <taxon>Hyella</taxon>
    </lineage>
</organism>
<dbReference type="SUPFAM" id="SSF143011">
    <property type="entry name" value="RelE-like"/>
    <property type="match status" value="1"/>
</dbReference>
<dbReference type="GO" id="GO:0004519">
    <property type="term" value="F:endonuclease activity"/>
    <property type="evidence" value="ECO:0007669"/>
    <property type="project" value="UniProtKB-KW"/>
</dbReference>
<evidence type="ECO:0000256" key="2">
    <source>
        <dbReference type="ARBA" id="ARBA00017742"/>
    </source>
</evidence>
<evidence type="ECO:0000256" key="10">
    <source>
        <dbReference type="ARBA" id="ARBA00056813"/>
    </source>
</evidence>
<evidence type="ECO:0000256" key="9">
    <source>
        <dbReference type="ARBA" id="ARBA00050056"/>
    </source>
</evidence>
<dbReference type="PANTHER" id="PTHR38039:SF1">
    <property type="entry name" value="TOXIN YOEB"/>
    <property type="match status" value="1"/>
</dbReference>
<dbReference type="GO" id="GO:0098795">
    <property type="term" value="P:global gene silencing by mRNA cleavage"/>
    <property type="evidence" value="ECO:0007669"/>
    <property type="project" value="TreeGrafter"/>
</dbReference>
<dbReference type="Proteomes" id="UP000320055">
    <property type="component" value="Unassembled WGS sequence"/>
</dbReference>
<dbReference type="PANTHER" id="PTHR38039">
    <property type="entry name" value="TOXIN YOEB"/>
    <property type="match status" value="1"/>
</dbReference>
<evidence type="ECO:0000256" key="5">
    <source>
        <dbReference type="ARBA" id="ARBA00022759"/>
    </source>
</evidence>
<dbReference type="Pfam" id="PF06769">
    <property type="entry name" value="YoeB_toxin"/>
    <property type="match status" value="1"/>
</dbReference>
<sequence>MKLIFAERAWEDYLYWQSTDKKILKRINILIKDIKRNPFEGIGDPEPLKYNWSGFWSRRITKEHRLVYTVKKDSILIAQCRFHY</sequence>
<evidence type="ECO:0000256" key="11">
    <source>
        <dbReference type="ARBA" id="ARBA00064551"/>
    </source>
</evidence>
<dbReference type="RefSeq" id="WP_144875206.1">
    <property type="nucleotide sequence ID" value="NZ_LR214175.1"/>
</dbReference>
<keyword evidence="4" id="KW-0540">Nuclease</keyword>
<reference evidence="13 14" key="1">
    <citation type="submission" date="2019-01" db="EMBL/GenBank/DDBJ databases">
        <authorList>
            <person name="Brito A."/>
        </authorList>
    </citation>
    <scope>NUCLEOTIDE SEQUENCE [LARGE SCALE GENOMIC DNA]</scope>
    <source>
        <strain evidence="13">1</strain>
    </source>
</reference>
<accession>A0A563VYD5</accession>
<evidence type="ECO:0000256" key="7">
    <source>
        <dbReference type="ARBA" id="ARBA00022884"/>
    </source>
</evidence>
<evidence type="ECO:0000256" key="3">
    <source>
        <dbReference type="ARBA" id="ARBA00022649"/>
    </source>
</evidence>
<evidence type="ECO:0000313" key="14">
    <source>
        <dbReference type="Proteomes" id="UP000320055"/>
    </source>
</evidence>
<evidence type="ECO:0000256" key="12">
    <source>
        <dbReference type="ARBA" id="ARBA00079979"/>
    </source>
</evidence>
<evidence type="ECO:0000256" key="4">
    <source>
        <dbReference type="ARBA" id="ARBA00022722"/>
    </source>
</evidence>
<comment type="function">
    <text evidence="10">Toxic component of a type II toxin-antitoxin (TA) system. Has RNase activity and preferentially cleaves at the 3'-end of purine ribonucleotides.</text>
</comment>
<dbReference type="AlphaFoldDB" id="A0A563VYD5"/>
<keyword evidence="3" id="KW-1277">Toxin-antitoxin system</keyword>
<dbReference type="NCBIfam" id="TIGR02116">
    <property type="entry name" value="toxin_Txe_YoeB"/>
    <property type="match status" value="1"/>
</dbReference>
<dbReference type="InterPro" id="IPR035093">
    <property type="entry name" value="RelE/ParE_toxin_dom_sf"/>
</dbReference>
<dbReference type="EMBL" id="CAACVJ010000380">
    <property type="protein sequence ID" value="VEP16387.1"/>
    <property type="molecule type" value="Genomic_DNA"/>
</dbReference>
<dbReference type="OrthoDB" id="9801102at2"/>
<evidence type="ECO:0000256" key="8">
    <source>
        <dbReference type="ARBA" id="ARBA00030388"/>
    </source>
</evidence>
<name>A0A563VYD5_9CYAN</name>
<protein>
    <recommendedName>
        <fullName evidence="2">Toxin YoeB</fullName>
    </recommendedName>
    <alternativeName>
        <fullName evidence="9">Endoribonuclease YoeB</fullName>
    </alternativeName>
    <alternativeName>
        <fullName evidence="8 12">Putative mRNA interferase YoeB</fullName>
    </alternativeName>
</protein>
<evidence type="ECO:0000313" key="13">
    <source>
        <dbReference type="EMBL" id="VEP16387.1"/>
    </source>
</evidence>
<dbReference type="FunFam" id="3.30.2310.20:FF:000001">
    <property type="entry name" value="Addiction module toxin, Txe/YoeB family"/>
    <property type="match status" value="1"/>
</dbReference>
<evidence type="ECO:0000256" key="1">
    <source>
        <dbReference type="ARBA" id="ARBA00008172"/>
    </source>
</evidence>